<dbReference type="PROSITE" id="PS51085">
    <property type="entry name" value="2FE2S_FER_2"/>
    <property type="match status" value="1"/>
</dbReference>
<keyword evidence="2" id="KW-0408">Iron</keyword>
<dbReference type="InterPro" id="IPR001433">
    <property type="entry name" value="OxRdtase_FAD/NAD-bd"/>
</dbReference>
<dbReference type="InterPro" id="IPR001041">
    <property type="entry name" value="2Fe-2S_ferredoxin-type"/>
</dbReference>
<dbReference type="SUPFAM" id="SSF63380">
    <property type="entry name" value="Riboflavin synthase domain-like"/>
    <property type="match status" value="1"/>
</dbReference>
<dbReference type="PROSITE" id="PS51384">
    <property type="entry name" value="FAD_FR"/>
    <property type="match status" value="1"/>
</dbReference>
<evidence type="ECO:0000256" key="1">
    <source>
        <dbReference type="ARBA" id="ARBA00001974"/>
    </source>
</evidence>
<proteinExistence type="predicted"/>
<evidence type="ECO:0000313" key="6">
    <source>
        <dbReference type="EMBL" id="MEE2061535.1"/>
    </source>
</evidence>
<name>A0ABU7LIY4_9NOCA</name>
<dbReference type="Gene3D" id="3.40.50.80">
    <property type="entry name" value="Nucleotide-binding domain of ferredoxin-NADP reductase (FNR) module"/>
    <property type="match status" value="1"/>
</dbReference>
<dbReference type="Pfam" id="PF00175">
    <property type="entry name" value="NAD_binding_1"/>
    <property type="match status" value="1"/>
</dbReference>
<dbReference type="Pfam" id="PF00970">
    <property type="entry name" value="FAD_binding_6"/>
    <property type="match status" value="1"/>
</dbReference>
<dbReference type="CDD" id="cd00207">
    <property type="entry name" value="fer2"/>
    <property type="match status" value="1"/>
</dbReference>
<accession>A0ABU7LIY4</accession>
<dbReference type="InterPro" id="IPR039261">
    <property type="entry name" value="FNR_nucleotide-bd"/>
</dbReference>
<gene>
    <name evidence="6" type="ORF">Q7514_28840</name>
</gene>
<dbReference type="EMBL" id="JAUTXY010000019">
    <property type="protein sequence ID" value="MEE2061535.1"/>
    <property type="molecule type" value="Genomic_DNA"/>
</dbReference>
<reference evidence="6 7" key="1">
    <citation type="submission" date="2023-07" db="EMBL/GenBank/DDBJ databases">
        <authorList>
            <person name="Girao M."/>
            <person name="Carvalho M.F."/>
        </authorList>
    </citation>
    <scope>NUCLEOTIDE SEQUENCE [LARGE SCALE GENOMIC DNA]</scope>
    <source>
        <strain evidence="6 7">YIM65754</strain>
    </source>
</reference>
<sequence length="355" mass="39094">MNYRSNTLYRTRFLPDDVEITVEPDQDILTAALYAGVNLKYGCRHGNCSTCKHWLIEGDVDNSKASADAISHDDRENDAILLCCAYPTSDVVIEIESDITQPLPELIKPERRCAVVNEIEAVAGGHMTRLVVELDEPLSFRSGQFCEFILDDHASGEQVRRCYSIASSPAAGSKLEFCIKVVERGFFGTLLKNLTPGDKVELQGPFGTMSYKGDGREVVMAATGSGIAPLLSILRDLGEGDARPKITLYYGARSMIELGYVDELTALSRDRDWFECYFCISQEETPSDSDLYRSGRVVENMARDIASGSHLDAYICGAPGMCDTVTGLLEAKGVPESRIFADRFFPAAINLHDVK</sequence>
<keyword evidence="2" id="KW-0479">Metal-binding</keyword>
<evidence type="ECO:0000313" key="7">
    <source>
        <dbReference type="Proteomes" id="UP001336020"/>
    </source>
</evidence>
<dbReference type="PRINTS" id="PR00410">
    <property type="entry name" value="PHEHYDRXLASE"/>
</dbReference>
<comment type="cofactor">
    <cofactor evidence="1">
        <name>FAD</name>
        <dbReference type="ChEBI" id="CHEBI:57692"/>
    </cofactor>
</comment>
<dbReference type="SUPFAM" id="SSF54292">
    <property type="entry name" value="2Fe-2S ferredoxin-like"/>
    <property type="match status" value="1"/>
</dbReference>
<feature type="domain" description="FAD-binding FR-type" evidence="5">
    <location>
        <begin position="109"/>
        <end position="212"/>
    </location>
</feature>
<dbReference type="RefSeq" id="WP_330136696.1">
    <property type="nucleotide sequence ID" value="NZ_JAUTXY010000019.1"/>
</dbReference>
<comment type="caution">
    <text evidence="6">The sequence shown here is derived from an EMBL/GenBank/DDBJ whole genome shotgun (WGS) entry which is preliminary data.</text>
</comment>
<dbReference type="PROSITE" id="PS00197">
    <property type="entry name" value="2FE2S_FER_1"/>
    <property type="match status" value="1"/>
</dbReference>
<dbReference type="InterPro" id="IPR008333">
    <property type="entry name" value="Cbr1-like_FAD-bd_dom"/>
</dbReference>
<dbReference type="PANTHER" id="PTHR47354">
    <property type="entry name" value="NADH OXIDOREDUCTASE HCR"/>
    <property type="match status" value="1"/>
</dbReference>
<keyword evidence="7" id="KW-1185">Reference proteome</keyword>
<dbReference type="InterPro" id="IPR012675">
    <property type="entry name" value="Beta-grasp_dom_sf"/>
</dbReference>
<dbReference type="PANTHER" id="PTHR47354:SF5">
    <property type="entry name" value="PROTEIN RFBI"/>
    <property type="match status" value="1"/>
</dbReference>
<dbReference type="InterPro" id="IPR001709">
    <property type="entry name" value="Flavoprot_Pyr_Nucl_cyt_Rdtase"/>
</dbReference>
<dbReference type="InterPro" id="IPR050415">
    <property type="entry name" value="MRET"/>
</dbReference>
<organism evidence="6 7">
    <name type="scientific">Rhodococcus artemisiae</name>
    <dbReference type="NCBI Taxonomy" id="714159"/>
    <lineage>
        <taxon>Bacteria</taxon>
        <taxon>Bacillati</taxon>
        <taxon>Actinomycetota</taxon>
        <taxon>Actinomycetes</taxon>
        <taxon>Mycobacteriales</taxon>
        <taxon>Nocardiaceae</taxon>
        <taxon>Rhodococcus</taxon>
    </lineage>
</organism>
<dbReference type="InterPro" id="IPR017938">
    <property type="entry name" value="Riboflavin_synthase-like_b-brl"/>
</dbReference>
<dbReference type="Gene3D" id="2.40.30.10">
    <property type="entry name" value="Translation factors"/>
    <property type="match status" value="1"/>
</dbReference>
<evidence type="ECO:0000256" key="2">
    <source>
        <dbReference type="ARBA" id="ARBA00022714"/>
    </source>
</evidence>
<dbReference type="InterPro" id="IPR036010">
    <property type="entry name" value="2Fe-2S_ferredoxin-like_sf"/>
</dbReference>
<keyword evidence="2" id="KW-0001">2Fe-2S</keyword>
<keyword evidence="3" id="KW-0411">Iron-sulfur</keyword>
<dbReference type="Proteomes" id="UP001336020">
    <property type="component" value="Unassembled WGS sequence"/>
</dbReference>
<dbReference type="Pfam" id="PF00111">
    <property type="entry name" value="Fer2"/>
    <property type="match status" value="1"/>
</dbReference>
<dbReference type="SUPFAM" id="SSF52343">
    <property type="entry name" value="Ferredoxin reductase-like, C-terminal NADP-linked domain"/>
    <property type="match status" value="1"/>
</dbReference>
<evidence type="ECO:0000259" key="5">
    <source>
        <dbReference type="PROSITE" id="PS51384"/>
    </source>
</evidence>
<dbReference type="PRINTS" id="PR00371">
    <property type="entry name" value="FPNCR"/>
</dbReference>
<dbReference type="InterPro" id="IPR006058">
    <property type="entry name" value="2Fe2S_fd_BS"/>
</dbReference>
<protein>
    <submittedName>
        <fullName evidence="6">2Fe-2S iron-sulfur cluster-binding protein</fullName>
    </submittedName>
</protein>
<dbReference type="Gene3D" id="3.10.20.30">
    <property type="match status" value="1"/>
</dbReference>
<dbReference type="InterPro" id="IPR017927">
    <property type="entry name" value="FAD-bd_FR_type"/>
</dbReference>
<feature type="domain" description="2Fe-2S ferredoxin-type" evidence="4">
    <location>
        <begin position="9"/>
        <end position="99"/>
    </location>
</feature>
<evidence type="ECO:0000259" key="4">
    <source>
        <dbReference type="PROSITE" id="PS51085"/>
    </source>
</evidence>
<evidence type="ECO:0000256" key="3">
    <source>
        <dbReference type="ARBA" id="ARBA00023014"/>
    </source>
</evidence>